<name>A0A8J2KYG1_9HEXA</name>
<reference evidence="1" key="1">
    <citation type="submission" date="2021-06" db="EMBL/GenBank/DDBJ databases">
        <authorList>
            <person name="Hodson N. C."/>
            <person name="Mongue J. A."/>
            <person name="Jaron S. K."/>
        </authorList>
    </citation>
    <scope>NUCLEOTIDE SEQUENCE</scope>
</reference>
<dbReference type="OrthoDB" id="10057469at2759"/>
<accession>A0A8J2KYG1</accession>
<evidence type="ECO:0000313" key="2">
    <source>
        <dbReference type="Proteomes" id="UP000708208"/>
    </source>
</evidence>
<evidence type="ECO:0000313" key="1">
    <source>
        <dbReference type="EMBL" id="CAG7822307.1"/>
    </source>
</evidence>
<protein>
    <submittedName>
        <fullName evidence="1">Uncharacterized protein</fullName>
    </submittedName>
</protein>
<feature type="non-terminal residue" evidence="1">
    <location>
        <position position="1"/>
    </location>
</feature>
<comment type="caution">
    <text evidence="1">The sequence shown here is derived from an EMBL/GenBank/DDBJ whole genome shotgun (WGS) entry which is preliminary data.</text>
</comment>
<dbReference type="Proteomes" id="UP000708208">
    <property type="component" value="Unassembled WGS sequence"/>
</dbReference>
<feature type="non-terminal residue" evidence="1">
    <location>
        <position position="112"/>
    </location>
</feature>
<gene>
    <name evidence="1" type="ORF">AFUS01_LOCUS32589</name>
</gene>
<proteinExistence type="predicted"/>
<organism evidence="1 2">
    <name type="scientific">Allacma fusca</name>
    <dbReference type="NCBI Taxonomy" id="39272"/>
    <lineage>
        <taxon>Eukaryota</taxon>
        <taxon>Metazoa</taxon>
        <taxon>Ecdysozoa</taxon>
        <taxon>Arthropoda</taxon>
        <taxon>Hexapoda</taxon>
        <taxon>Collembola</taxon>
        <taxon>Symphypleona</taxon>
        <taxon>Sminthuridae</taxon>
        <taxon>Allacma</taxon>
    </lineage>
</organism>
<keyword evidence="2" id="KW-1185">Reference proteome</keyword>
<dbReference type="EMBL" id="CAJVCH010526013">
    <property type="protein sequence ID" value="CAG7822307.1"/>
    <property type="molecule type" value="Genomic_DNA"/>
</dbReference>
<sequence>VLFEQHDPPGANLPQIPLDDDLIDEDYGGEFDFITENSDQQLVRKVISEFNPPNNLELVIIGIPCSRLLSAVQRTKLEEARILESLRNEGLIARPLKNALNATGFEIVEHKK</sequence>
<dbReference type="AlphaFoldDB" id="A0A8J2KYG1"/>